<sequence>MILIRDIVQQALTSGYLTQTREDQLRYLLQRTQYGLEDVQAFVRLQQATLSGKVLQESRGSERGV</sequence>
<reference evidence="1 2" key="1">
    <citation type="submission" date="2023-01" db="EMBL/GenBank/DDBJ databases">
        <title>Novel diversity within Roseofilum (Cyanobacteria; Desertifilaceae) from marine benthic mats with descriptions of four novel species.</title>
        <authorList>
            <person name="Wang Y."/>
            <person name="Berthold D.E."/>
            <person name="Hu J."/>
            <person name="Lefler F.W."/>
            <person name="Laughinghouse H.D. IV."/>
        </authorList>
    </citation>
    <scope>NUCLEOTIDE SEQUENCE [LARGE SCALE GENOMIC DNA]</scope>
    <source>
        <strain evidence="1 2">BLCC-M143</strain>
    </source>
</reference>
<gene>
    <name evidence="1" type="ORF">PMH09_01020</name>
</gene>
<organism evidence="1 2">
    <name type="scientific">Roseofilum casamattae BLCC-M143</name>
    <dbReference type="NCBI Taxonomy" id="3022442"/>
    <lineage>
        <taxon>Bacteria</taxon>
        <taxon>Bacillati</taxon>
        <taxon>Cyanobacteriota</taxon>
        <taxon>Cyanophyceae</taxon>
        <taxon>Desertifilales</taxon>
        <taxon>Desertifilaceae</taxon>
        <taxon>Roseofilum</taxon>
        <taxon>Roseofilum casamattae</taxon>
    </lineage>
</organism>
<evidence type="ECO:0000313" key="1">
    <source>
        <dbReference type="EMBL" id="MDJ1181763.1"/>
    </source>
</evidence>
<dbReference type="RefSeq" id="WP_283756417.1">
    <property type="nucleotide sequence ID" value="NZ_JAQOSQ010000001.1"/>
</dbReference>
<protein>
    <submittedName>
        <fullName evidence="1">Uncharacterized protein</fullName>
    </submittedName>
</protein>
<proteinExistence type="predicted"/>
<comment type="caution">
    <text evidence="1">The sequence shown here is derived from an EMBL/GenBank/DDBJ whole genome shotgun (WGS) entry which is preliminary data.</text>
</comment>
<dbReference type="Proteomes" id="UP001232992">
    <property type="component" value="Unassembled WGS sequence"/>
</dbReference>
<dbReference type="EMBL" id="JAQOSQ010000001">
    <property type="protein sequence ID" value="MDJ1181763.1"/>
    <property type="molecule type" value="Genomic_DNA"/>
</dbReference>
<evidence type="ECO:0000313" key="2">
    <source>
        <dbReference type="Proteomes" id="UP001232992"/>
    </source>
</evidence>
<name>A0ABT7BTZ5_9CYAN</name>
<accession>A0ABT7BTZ5</accession>
<keyword evidence="2" id="KW-1185">Reference proteome</keyword>